<accession>A0AC55CM27</accession>
<dbReference type="Proteomes" id="UP000694863">
    <property type="component" value="Unplaced"/>
</dbReference>
<protein>
    <submittedName>
        <fullName evidence="2">40S ribosomal protein S17-like</fullName>
    </submittedName>
</protein>
<proteinExistence type="predicted"/>
<gene>
    <name evidence="2" type="primary">LOC123520900</name>
</gene>
<name>A0AC55CM27_ECHTE</name>
<evidence type="ECO:0000313" key="2">
    <source>
        <dbReference type="RefSeq" id="XP_045139509.1"/>
    </source>
</evidence>
<evidence type="ECO:0000313" key="1">
    <source>
        <dbReference type="Proteomes" id="UP000694863"/>
    </source>
</evidence>
<organism evidence="1 2">
    <name type="scientific">Echinops telfairi</name>
    <name type="common">Lesser hedgehog tenrec</name>
    <dbReference type="NCBI Taxonomy" id="9371"/>
    <lineage>
        <taxon>Eukaryota</taxon>
        <taxon>Metazoa</taxon>
        <taxon>Chordata</taxon>
        <taxon>Craniata</taxon>
        <taxon>Vertebrata</taxon>
        <taxon>Euteleostomi</taxon>
        <taxon>Mammalia</taxon>
        <taxon>Eutheria</taxon>
        <taxon>Afrotheria</taxon>
        <taxon>Tenrecidae</taxon>
        <taxon>Tenrecinae</taxon>
        <taxon>Echinops</taxon>
    </lineage>
</organism>
<dbReference type="RefSeq" id="XP_045139509.1">
    <property type="nucleotide sequence ID" value="XM_045283574.1"/>
</dbReference>
<reference evidence="2" key="1">
    <citation type="submission" date="2025-08" db="UniProtKB">
        <authorList>
            <consortium name="RefSeq"/>
        </authorList>
    </citation>
    <scope>IDENTIFICATION</scope>
</reference>
<sequence length="165" mass="18819">MVRGPATVRVHTKTETKAARVINEKHCTRWTTSTQTSAIPPSKKLYNSNAGRVTPLMKWVQRGPTRGSFLTLQEEERERRGHYITQVSAQDQGIIKVDQDTQEMLKLLDFGRLSNLQATQPTVGMNFKMPLYELQEDIKDIVKKAKSDERKTSPKWVSEKTKACS</sequence>
<keyword evidence="1" id="KW-1185">Reference proteome</keyword>